<keyword evidence="10" id="KW-1185">Reference proteome</keyword>
<keyword evidence="5" id="KW-0808">Transferase</keyword>
<evidence type="ECO:0000313" key="9">
    <source>
        <dbReference type="EMBL" id="PXX76835.1"/>
    </source>
</evidence>
<dbReference type="InterPro" id="IPR004720">
    <property type="entry name" value="PTS_IIB_sorbose-sp"/>
</dbReference>
<dbReference type="Pfam" id="PF03830">
    <property type="entry name" value="PTSIIB_sorb"/>
    <property type="match status" value="1"/>
</dbReference>
<keyword evidence="4" id="KW-0762">Sugar transport</keyword>
<dbReference type="PROSITE" id="PS51101">
    <property type="entry name" value="PTS_EIIB_TYPE_4"/>
    <property type="match status" value="1"/>
</dbReference>
<keyword evidence="2" id="KW-0813">Transport</keyword>
<evidence type="ECO:0000256" key="4">
    <source>
        <dbReference type="ARBA" id="ARBA00022597"/>
    </source>
</evidence>
<dbReference type="Gene3D" id="3.40.35.10">
    <property type="entry name" value="Phosphotransferase system, sorbose subfamily IIB component"/>
    <property type="match status" value="1"/>
</dbReference>
<evidence type="ECO:0000256" key="6">
    <source>
        <dbReference type="ARBA" id="ARBA00022683"/>
    </source>
</evidence>
<accession>A0A2V2FVF7</accession>
<evidence type="ECO:0000259" key="8">
    <source>
        <dbReference type="PROSITE" id="PS51101"/>
    </source>
</evidence>
<dbReference type="GO" id="GO:0016301">
    <property type="term" value="F:kinase activity"/>
    <property type="evidence" value="ECO:0007669"/>
    <property type="project" value="UniProtKB-KW"/>
</dbReference>
<evidence type="ECO:0000256" key="2">
    <source>
        <dbReference type="ARBA" id="ARBA00022448"/>
    </source>
</evidence>
<protein>
    <submittedName>
        <fullName evidence="9">PTS system mannose-specific IIB component</fullName>
    </submittedName>
</protein>
<keyword evidence="7" id="KW-0418">Kinase</keyword>
<dbReference type="InterPro" id="IPR036667">
    <property type="entry name" value="PTS_IIB_sorbose-sp_sf"/>
</dbReference>
<dbReference type="OrthoDB" id="9788818at2"/>
<keyword evidence="3" id="KW-0963">Cytoplasm</keyword>
<proteinExistence type="predicted"/>
<name>A0A2V2FVF7_9FIRM</name>
<dbReference type="SUPFAM" id="SSF52728">
    <property type="entry name" value="PTS IIb component"/>
    <property type="match status" value="1"/>
</dbReference>
<gene>
    <name evidence="9" type="ORF">DES51_11329</name>
</gene>
<evidence type="ECO:0000256" key="5">
    <source>
        <dbReference type="ARBA" id="ARBA00022679"/>
    </source>
</evidence>
<organism evidence="9 10">
    <name type="scientific">Dielma fastidiosa</name>
    <dbReference type="NCBI Taxonomy" id="1034346"/>
    <lineage>
        <taxon>Bacteria</taxon>
        <taxon>Bacillati</taxon>
        <taxon>Bacillota</taxon>
        <taxon>Erysipelotrichia</taxon>
        <taxon>Erysipelotrichales</taxon>
        <taxon>Erysipelotrichaceae</taxon>
        <taxon>Dielma</taxon>
    </lineage>
</organism>
<reference evidence="9 10" key="1">
    <citation type="submission" date="2018-05" db="EMBL/GenBank/DDBJ databases">
        <title>Genomic Encyclopedia of Type Strains, Phase IV (KMG-IV): sequencing the most valuable type-strain genomes for metagenomic binning, comparative biology and taxonomic classification.</title>
        <authorList>
            <person name="Goeker M."/>
        </authorList>
    </citation>
    <scope>NUCLEOTIDE SEQUENCE [LARGE SCALE GENOMIC DNA]</scope>
    <source>
        <strain evidence="9 10">JC118</strain>
    </source>
</reference>
<keyword evidence="6" id="KW-0598">Phosphotransferase system</keyword>
<dbReference type="RefSeq" id="WP_022939618.1">
    <property type="nucleotide sequence ID" value="NZ_CABKRQ010000011.1"/>
</dbReference>
<evidence type="ECO:0000256" key="7">
    <source>
        <dbReference type="ARBA" id="ARBA00022777"/>
    </source>
</evidence>
<dbReference type="AlphaFoldDB" id="A0A2V2FVF7"/>
<dbReference type="EMBL" id="QJKH01000013">
    <property type="protein sequence ID" value="PXX76835.1"/>
    <property type="molecule type" value="Genomic_DNA"/>
</dbReference>
<comment type="caution">
    <text evidence="9">The sequence shown here is derived from an EMBL/GenBank/DDBJ whole genome shotgun (WGS) entry which is preliminary data.</text>
</comment>
<dbReference type="GO" id="GO:0008982">
    <property type="term" value="F:protein-N(PI)-phosphohistidine-sugar phosphotransferase activity"/>
    <property type="evidence" value="ECO:0007669"/>
    <property type="project" value="InterPro"/>
</dbReference>
<evidence type="ECO:0000313" key="10">
    <source>
        <dbReference type="Proteomes" id="UP000247612"/>
    </source>
</evidence>
<dbReference type="Proteomes" id="UP000247612">
    <property type="component" value="Unassembled WGS sequence"/>
</dbReference>
<dbReference type="GO" id="GO:0009401">
    <property type="term" value="P:phosphoenolpyruvate-dependent sugar phosphotransferase system"/>
    <property type="evidence" value="ECO:0007669"/>
    <property type="project" value="UniProtKB-KW"/>
</dbReference>
<sequence length="157" mass="17442">MSIKFIRIDDRLIHGQVVTAWIKNYQAKKILIIDDQVAADSFLINVLKMVAPSGIELRIEGTDNLTQLIAEYEADDKNTVLLMKTPQTAQKVFDSGAMLRALNVGGMGASKTRKNLYKNVSASDDEVAVLKAMEDAGIRVYFQATPNDKQIDLKNLK</sequence>
<dbReference type="GeneID" id="94439283"/>
<evidence type="ECO:0000256" key="1">
    <source>
        <dbReference type="ARBA" id="ARBA00004496"/>
    </source>
</evidence>
<dbReference type="STRING" id="1034346.GCA_000313565_03340"/>
<dbReference type="GO" id="GO:0005737">
    <property type="term" value="C:cytoplasm"/>
    <property type="evidence" value="ECO:0007669"/>
    <property type="project" value="UniProtKB-SubCell"/>
</dbReference>
<feature type="domain" description="PTS EIIB type-4" evidence="8">
    <location>
        <begin position="1"/>
        <end position="157"/>
    </location>
</feature>
<evidence type="ECO:0000256" key="3">
    <source>
        <dbReference type="ARBA" id="ARBA00022490"/>
    </source>
</evidence>
<comment type="subcellular location">
    <subcellularLocation>
        <location evidence="1">Cytoplasm</location>
    </subcellularLocation>
</comment>